<accession>A0A9P7ZV61</accession>
<gene>
    <name evidence="1" type="ORF">F5Z01DRAFT_670890</name>
</gene>
<organism evidence="1 2">
    <name type="scientific">Emericellopsis atlantica</name>
    <dbReference type="NCBI Taxonomy" id="2614577"/>
    <lineage>
        <taxon>Eukaryota</taxon>
        <taxon>Fungi</taxon>
        <taxon>Dikarya</taxon>
        <taxon>Ascomycota</taxon>
        <taxon>Pezizomycotina</taxon>
        <taxon>Sordariomycetes</taxon>
        <taxon>Hypocreomycetidae</taxon>
        <taxon>Hypocreales</taxon>
        <taxon>Bionectriaceae</taxon>
        <taxon>Emericellopsis</taxon>
    </lineage>
</organism>
<evidence type="ECO:0000313" key="1">
    <source>
        <dbReference type="EMBL" id="KAG9258243.1"/>
    </source>
</evidence>
<dbReference type="OrthoDB" id="10293589at2759"/>
<dbReference type="Proteomes" id="UP000887229">
    <property type="component" value="Unassembled WGS sequence"/>
</dbReference>
<evidence type="ECO:0000313" key="2">
    <source>
        <dbReference type="Proteomes" id="UP000887229"/>
    </source>
</evidence>
<protein>
    <submittedName>
        <fullName evidence="1">Uncharacterized protein</fullName>
    </submittedName>
</protein>
<proteinExistence type="predicted"/>
<dbReference type="AlphaFoldDB" id="A0A9P7ZV61"/>
<dbReference type="RefSeq" id="XP_046122167.1">
    <property type="nucleotide sequence ID" value="XM_046264624.1"/>
</dbReference>
<name>A0A9P7ZV61_9HYPO</name>
<comment type="caution">
    <text evidence="1">The sequence shown here is derived from an EMBL/GenBank/DDBJ whole genome shotgun (WGS) entry which is preliminary data.</text>
</comment>
<dbReference type="EMBL" id="MU251244">
    <property type="protein sequence ID" value="KAG9258243.1"/>
    <property type="molecule type" value="Genomic_DNA"/>
</dbReference>
<dbReference type="GeneID" id="70295527"/>
<keyword evidence="2" id="KW-1185">Reference proteome</keyword>
<reference evidence="1" key="1">
    <citation type="journal article" date="2021" name="IMA Fungus">
        <title>Genomic characterization of three marine fungi, including Emericellopsis atlantica sp. nov. with signatures of a generalist lifestyle and marine biomass degradation.</title>
        <authorList>
            <person name="Hagestad O.C."/>
            <person name="Hou L."/>
            <person name="Andersen J.H."/>
            <person name="Hansen E.H."/>
            <person name="Altermark B."/>
            <person name="Li C."/>
            <person name="Kuhnert E."/>
            <person name="Cox R.J."/>
            <person name="Crous P.W."/>
            <person name="Spatafora J.W."/>
            <person name="Lail K."/>
            <person name="Amirebrahimi M."/>
            <person name="Lipzen A."/>
            <person name="Pangilinan J."/>
            <person name="Andreopoulos W."/>
            <person name="Hayes R.D."/>
            <person name="Ng V."/>
            <person name="Grigoriev I.V."/>
            <person name="Jackson S.A."/>
            <person name="Sutton T.D.S."/>
            <person name="Dobson A.D.W."/>
            <person name="Rama T."/>
        </authorList>
    </citation>
    <scope>NUCLEOTIDE SEQUENCE</scope>
    <source>
        <strain evidence="1">TS7</strain>
    </source>
</reference>
<sequence length="257" mass="29193">MGAKMPSDRRAISTKINRHMWAKLASATRSSSYIDSANIAAFALMEHVWSVLYGRILGHLPEYGSRPPNLVDVTAHATRLSQLVAGTLCVFYKDCSPTVYRSLAAKLEQMFLCAYHLRSMLVAQRNYKFKVFSPHKDVSRRVLFSALQSTAHLHHTRNPQWLNGSNDIRGEFVLFGGLHRLHGQKYCQASAKVLEIKAVVTGVRTDEYQGRPWYKLDEHALGARIKGLEASEGCEESLREPVKKWRRRMSQNVSKIH</sequence>